<sequence>MEAGAAFVKTSTGFSTGGATERDVALMRSVVGDKLGVKASGGIKTSEQAEKMIAAGATRIGAGAGVAIMESGQ</sequence>
<dbReference type="SUPFAM" id="SSF51569">
    <property type="entry name" value="Aldolase"/>
    <property type="match status" value="1"/>
</dbReference>
<dbReference type="GO" id="GO:0016052">
    <property type="term" value="P:carbohydrate catabolic process"/>
    <property type="evidence" value="ECO:0007669"/>
    <property type="project" value="TreeGrafter"/>
</dbReference>
<comment type="caution">
    <text evidence="1">The sequence shown here is derived from an EMBL/GenBank/DDBJ whole genome shotgun (WGS) entry which is preliminary data.</text>
</comment>
<organism evidence="1">
    <name type="scientific">bioreactor metagenome</name>
    <dbReference type="NCBI Taxonomy" id="1076179"/>
    <lineage>
        <taxon>unclassified sequences</taxon>
        <taxon>metagenomes</taxon>
        <taxon>ecological metagenomes</taxon>
    </lineage>
</organism>
<proteinExistence type="predicted"/>
<dbReference type="PANTHER" id="PTHR10889:SF1">
    <property type="entry name" value="DEOXYRIBOSE-PHOSPHATE ALDOLASE"/>
    <property type="match status" value="1"/>
</dbReference>
<dbReference type="InterPro" id="IPR011343">
    <property type="entry name" value="DeoC"/>
</dbReference>
<dbReference type="InterPro" id="IPR013785">
    <property type="entry name" value="Aldolase_TIM"/>
</dbReference>
<dbReference type="AlphaFoldDB" id="A0A645C7E4"/>
<dbReference type="EC" id="4.1.2.4" evidence="1"/>
<dbReference type="PANTHER" id="PTHR10889">
    <property type="entry name" value="DEOXYRIBOSE-PHOSPHATE ALDOLASE"/>
    <property type="match status" value="1"/>
</dbReference>
<dbReference type="GO" id="GO:0005737">
    <property type="term" value="C:cytoplasm"/>
    <property type="evidence" value="ECO:0007669"/>
    <property type="project" value="InterPro"/>
</dbReference>
<accession>A0A645C7E4</accession>
<protein>
    <submittedName>
        <fullName evidence="1">Deoxyribose-phosphate aldolase</fullName>
        <ecNumber evidence="1">4.1.2.4</ecNumber>
    </submittedName>
</protein>
<name>A0A645C7E4_9ZZZZ</name>
<dbReference type="Gene3D" id="3.20.20.70">
    <property type="entry name" value="Aldolase class I"/>
    <property type="match status" value="1"/>
</dbReference>
<evidence type="ECO:0000313" key="1">
    <source>
        <dbReference type="EMBL" id="MPM73559.1"/>
    </source>
</evidence>
<dbReference type="GO" id="GO:0009264">
    <property type="term" value="P:deoxyribonucleotide catabolic process"/>
    <property type="evidence" value="ECO:0007669"/>
    <property type="project" value="InterPro"/>
</dbReference>
<dbReference type="GO" id="GO:0004139">
    <property type="term" value="F:deoxyribose-phosphate aldolase activity"/>
    <property type="evidence" value="ECO:0007669"/>
    <property type="project" value="UniProtKB-EC"/>
</dbReference>
<dbReference type="EMBL" id="VSSQ01025439">
    <property type="protein sequence ID" value="MPM73559.1"/>
    <property type="molecule type" value="Genomic_DNA"/>
</dbReference>
<gene>
    <name evidence="1" type="primary">deoC_33</name>
    <name evidence="1" type="ORF">SDC9_120541</name>
</gene>
<reference evidence="1" key="1">
    <citation type="submission" date="2019-08" db="EMBL/GenBank/DDBJ databases">
        <authorList>
            <person name="Kucharzyk K."/>
            <person name="Murdoch R.W."/>
            <person name="Higgins S."/>
            <person name="Loffler F."/>
        </authorList>
    </citation>
    <scope>NUCLEOTIDE SEQUENCE</scope>
</reference>
<keyword evidence="1" id="KW-0456">Lyase</keyword>